<dbReference type="GO" id="GO:0016020">
    <property type="term" value="C:membrane"/>
    <property type="evidence" value="ECO:0007669"/>
    <property type="project" value="InterPro"/>
</dbReference>
<dbReference type="Pfam" id="PF25876">
    <property type="entry name" value="HH_MFP_RND"/>
    <property type="match status" value="1"/>
</dbReference>
<dbReference type="KEGG" id="mtun:MTUNDRAET4_2679"/>
<evidence type="ECO:0000256" key="1">
    <source>
        <dbReference type="ARBA" id="ARBA00004167"/>
    </source>
</evidence>
<feature type="domain" description="Multidrug resistance protein MdtA-like alpha-helical hairpin" evidence="7">
    <location>
        <begin position="87"/>
        <end position="153"/>
    </location>
</feature>
<dbReference type="Pfam" id="PF25917">
    <property type="entry name" value="BSH_RND"/>
    <property type="match status" value="1"/>
</dbReference>
<dbReference type="InterPro" id="IPR058624">
    <property type="entry name" value="MdtA-like_HH"/>
</dbReference>
<dbReference type="SUPFAM" id="SSF111369">
    <property type="entry name" value="HlyD-like secretion proteins"/>
    <property type="match status" value="1"/>
</dbReference>
<evidence type="ECO:0000259" key="9">
    <source>
        <dbReference type="Pfam" id="PF25963"/>
    </source>
</evidence>
<evidence type="ECO:0000256" key="4">
    <source>
        <dbReference type="ARBA" id="ARBA00022989"/>
    </source>
</evidence>
<sequence length="316" mass="34800">MTSVFSLFLRFAVTAIMLIVAGLAGWELWGYYVDDPWTRDGRVRADVVAVAPDVSGLVTDVLVRDNQSVKKGDVLFKIDRDRFVLALQQAEAAVEGRRATLDQANSDLARYSQLSDNVVSKQKYEQVLATQQLADASYKQARAERDVAKLNLERSEVRASVNGSITNFDLRPGVYVTAGKGVFALVDSDSLHVEGYFEETKLPRIHVGDEVVVQLMGERTTLTGHVESIAGAIEDRERSAGATLVANVNPTFSWVRLAQRVPVRITLNAVPDSVRLLPGRTATVAVQSAAPPSRWASALQLLSRLNPRHFWNKNNV</sequence>
<dbReference type="InterPro" id="IPR058625">
    <property type="entry name" value="MdtA-like_BSH"/>
</dbReference>
<proteinExistence type="inferred from homology"/>
<reference evidence="10 11" key="1">
    <citation type="submission" date="2019-03" db="EMBL/GenBank/DDBJ databases">
        <authorList>
            <person name="Kox A.R. M."/>
        </authorList>
    </citation>
    <scope>NUCLEOTIDE SEQUENCE [LARGE SCALE GENOMIC DNA]</scope>
    <source>
        <strain evidence="10">MTUNDRAET4 annotated genome</strain>
    </source>
</reference>
<organism evidence="10 11">
    <name type="scientific">Methylocella tundrae</name>
    <dbReference type="NCBI Taxonomy" id="227605"/>
    <lineage>
        <taxon>Bacteria</taxon>
        <taxon>Pseudomonadati</taxon>
        <taxon>Pseudomonadota</taxon>
        <taxon>Alphaproteobacteria</taxon>
        <taxon>Hyphomicrobiales</taxon>
        <taxon>Beijerinckiaceae</taxon>
        <taxon>Methylocella</taxon>
    </lineage>
</organism>
<dbReference type="Pfam" id="PF25963">
    <property type="entry name" value="Beta-barrel_AAEA"/>
    <property type="match status" value="1"/>
</dbReference>
<dbReference type="Gene3D" id="2.40.50.100">
    <property type="match status" value="1"/>
</dbReference>
<dbReference type="PANTHER" id="PTHR30367">
    <property type="entry name" value="P-HYDROXYBENZOIC ACID EFFLUX PUMP SUBUNIT AAEA-RELATED"/>
    <property type="match status" value="1"/>
</dbReference>
<gene>
    <name evidence="10" type="primary">ydhJ</name>
    <name evidence="10" type="ORF">MTUNDRAET4_2679</name>
</gene>
<dbReference type="AlphaFoldDB" id="A0A4U8Z2F0"/>
<name>A0A4U8Z2F0_METTU</name>
<feature type="transmembrane region" description="Helical" evidence="6">
    <location>
        <begin position="7"/>
        <end position="29"/>
    </location>
</feature>
<dbReference type="Gene3D" id="1.10.287.470">
    <property type="entry name" value="Helix hairpin bin"/>
    <property type="match status" value="1"/>
</dbReference>
<evidence type="ECO:0000313" key="10">
    <source>
        <dbReference type="EMBL" id="VFU09566.1"/>
    </source>
</evidence>
<comment type="subcellular location">
    <subcellularLocation>
        <location evidence="1">Membrane</location>
        <topology evidence="1">Single-pass membrane protein</topology>
    </subcellularLocation>
</comment>
<accession>A0A4U8Z2F0</accession>
<keyword evidence="5 6" id="KW-0472">Membrane</keyword>
<evidence type="ECO:0000256" key="6">
    <source>
        <dbReference type="SAM" id="Phobius"/>
    </source>
</evidence>
<dbReference type="Proteomes" id="UP000294360">
    <property type="component" value="Chromosome"/>
</dbReference>
<dbReference type="Gene3D" id="2.40.30.170">
    <property type="match status" value="1"/>
</dbReference>
<dbReference type="InterPro" id="IPR006143">
    <property type="entry name" value="RND_pump_MFP"/>
</dbReference>
<dbReference type="PANTHER" id="PTHR30367:SF12">
    <property type="entry name" value="P-HYDROXYBENZOIC ACID EFFLUX PUMP SUBUNIT AAEA"/>
    <property type="match status" value="1"/>
</dbReference>
<dbReference type="InterPro" id="IPR058634">
    <property type="entry name" value="AaeA-lik-b-barrel"/>
</dbReference>
<keyword evidence="3 6" id="KW-0812">Transmembrane</keyword>
<comment type="similarity">
    <text evidence="2">Belongs to the membrane fusion protein (MFP) (TC 8.A.1) family.</text>
</comment>
<dbReference type="InterPro" id="IPR050393">
    <property type="entry name" value="MFP_Efflux_Pump"/>
</dbReference>
<dbReference type="EMBL" id="LR536450">
    <property type="protein sequence ID" value="VFU09566.1"/>
    <property type="molecule type" value="Genomic_DNA"/>
</dbReference>
<evidence type="ECO:0000259" key="7">
    <source>
        <dbReference type="Pfam" id="PF25876"/>
    </source>
</evidence>
<evidence type="ECO:0000256" key="3">
    <source>
        <dbReference type="ARBA" id="ARBA00022692"/>
    </source>
</evidence>
<dbReference type="GO" id="GO:0022857">
    <property type="term" value="F:transmembrane transporter activity"/>
    <property type="evidence" value="ECO:0007669"/>
    <property type="project" value="InterPro"/>
</dbReference>
<evidence type="ECO:0000256" key="2">
    <source>
        <dbReference type="ARBA" id="ARBA00009477"/>
    </source>
</evidence>
<evidence type="ECO:0000259" key="8">
    <source>
        <dbReference type="Pfam" id="PF25917"/>
    </source>
</evidence>
<dbReference type="OrthoDB" id="9811754at2"/>
<feature type="domain" description="p-hydroxybenzoic acid efflux pump subunit AaeA-like beta-barrel" evidence="9">
    <location>
        <begin position="190"/>
        <end position="286"/>
    </location>
</feature>
<feature type="domain" description="Multidrug resistance protein MdtA-like barrel-sandwich hybrid" evidence="8">
    <location>
        <begin position="47"/>
        <end position="187"/>
    </location>
</feature>
<dbReference type="NCBIfam" id="TIGR01730">
    <property type="entry name" value="RND_mfp"/>
    <property type="match status" value="1"/>
</dbReference>
<keyword evidence="4 6" id="KW-1133">Transmembrane helix</keyword>
<evidence type="ECO:0000256" key="5">
    <source>
        <dbReference type="ARBA" id="ARBA00023136"/>
    </source>
</evidence>
<evidence type="ECO:0000313" key="11">
    <source>
        <dbReference type="Proteomes" id="UP000294360"/>
    </source>
</evidence>
<protein>
    <submittedName>
        <fullName evidence="10">Undecaprenyl pyrophosphate phosphatase</fullName>
    </submittedName>
</protein>
<dbReference type="RefSeq" id="WP_134489970.1">
    <property type="nucleotide sequence ID" value="NZ_CP139089.1"/>
</dbReference>